<name>A0A382I9C0_9ZZZZ</name>
<comment type="subcellular location">
    <subcellularLocation>
        <location evidence="1">Bacterial microcompartment</location>
    </subcellularLocation>
</comment>
<dbReference type="InterPro" id="IPR036677">
    <property type="entry name" value="EutN_CcmL_sf"/>
</dbReference>
<dbReference type="AlphaFoldDB" id="A0A382I9C0"/>
<keyword evidence="2" id="KW-1283">Bacterial microcompartment</keyword>
<evidence type="ECO:0000256" key="1">
    <source>
        <dbReference type="ARBA" id="ARBA00024322"/>
    </source>
</evidence>
<protein>
    <submittedName>
        <fullName evidence="3">Uncharacterized protein</fullName>
    </submittedName>
</protein>
<evidence type="ECO:0000256" key="2">
    <source>
        <dbReference type="ARBA" id="ARBA00024446"/>
    </source>
</evidence>
<proteinExistence type="predicted"/>
<accession>A0A382I9C0</accession>
<organism evidence="3">
    <name type="scientific">marine metagenome</name>
    <dbReference type="NCBI Taxonomy" id="408172"/>
    <lineage>
        <taxon>unclassified sequences</taxon>
        <taxon>metagenomes</taxon>
        <taxon>ecological metagenomes</taxon>
    </lineage>
</organism>
<dbReference type="Gene3D" id="2.40.50.220">
    <property type="entry name" value="EutN/Ccml"/>
    <property type="match status" value="1"/>
</dbReference>
<sequence>MIQDVDAALQGVGEAEVSVTWQAMKEGDLVVVEVSREACNAFDTTIPADAIIIGRADQVCIENPTHRNG</sequence>
<evidence type="ECO:0000313" key="3">
    <source>
        <dbReference type="EMBL" id="SVB95839.1"/>
    </source>
</evidence>
<gene>
    <name evidence="3" type="ORF">METZ01_LOCUS248693</name>
</gene>
<dbReference type="EMBL" id="UINC01065801">
    <property type="protein sequence ID" value="SVB95839.1"/>
    <property type="molecule type" value="Genomic_DNA"/>
</dbReference>
<dbReference type="InterPro" id="IPR004992">
    <property type="entry name" value="EutN_CcmL"/>
</dbReference>
<dbReference type="PROSITE" id="PS51932">
    <property type="entry name" value="BMV"/>
    <property type="match status" value="1"/>
</dbReference>
<reference evidence="3" key="1">
    <citation type="submission" date="2018-05" db="EMBL/GenBank/DDBJ databases">
        <authorList>
            <person name="Lanie J.A."/>
            <person name="Ng W.-L."/>
            <person name="Kazmierczak K.M."/>
            <person name="Andrzejewski T.M."/>
            <person name="Davidsen T.M."/>
            <person name="Wayne K.J."/>
            <person name="Tettelin H."/>
            <person name="Glass J.I."/>
            <person name="Rusch D."/>
            <person name="Podicherti R."/>
            <person name="Tsui H.-C.T."/>
            <person name="Winkler M.E."/>
        </authorList>
    </citation>
    <scope>NUCLEOTIDE SEQUENCE</scope>
</reference>
<dbReference type="GO" id="GO:0031469">
    <property type="term" value="C:bacterial microcompartment"/>
    <property type="evidence" value="ECO:0007669"/>
    <property type="project" value="UniProtKB-SubCell"/>
</dbReference>